<sequence length="60" mass="6916">MPAPDYALIDRLERELGIGQRARKKPMQTARPVCLIKDCDGTDTELRTWNGVLVMRIHEH</sequence>
<evidence type="ECO:0000313" key="2">
    <source>
        <dbReference type="Proteomes" id="UP000829992"/>
    </source>
</evidence>
<reference evidence="1 2" key="1">
    <citation type="submission" date="2022-05" db="EMBL/GenBank/DDBJ databases">
        <authorList>
            <person name="Zhou X."/>
            <person name="Li K."/>
            <person name="Man Y."/>
        </authorList>
    </citation>
    <scope>NUCLEOTIDE SEQUENCE [LARGE SCALE GENOMIC DNA]</scope>
    <source>
        <strain evidence="1 2">MS405</strain>
    </source>
</reference>
<gene>
    <name evidence="1" type="ORF">M4V62_04180</name>
</gene>
<dbReference type="RefSeq" id="WP_249585841.1">
    <property type="nucleotide sequence ID" value="NZ_BAAAQL010000002.1"/>
</dbReference>
<proteinExistence type="predicted"/>
<protein>
    <submittedName>
        <fullName evidence="1">Uncharacterized protein</fullName>
    </submittedName>
</protein>
<name>A0ABY4PKS9_9ACTN</name>
<keyword evidence="2" id="KW-1185">Reference proteome</keyword>
<dbReference type="EMBL" id="CP097289">
    <property type="protein sequence ID" value="UQT54345.1"/>
    <property type="molecule type" value="Genomic_DNA"/>
</dbReference>
<organism evidence="1 2">
    <name type="scientific">Streptomyces durmitorensis</name>
    <dbReference type="NCBI Taxonomy" id="319947"/>
    <lineage>
        <taxon>Bacteria</taxon>
        <taxon>Bacillati</taxon>
        <taxon>Actinomycetota</taxon>
        <taxon>Actinomycetes</taxon>
        <taxon>Kitasatosporales</taxon>
        <taxon>Streptomycetaceae</taxon>
        <taxon>Streptomyces</taxon>
    </lineage>
</organism>
<accession>A0ABY4PKS9</accession>
<evidence type="ECO:0000313" key="1">
    <source>
        <dbReference type="EMBL" id="UQT54345.1"/>
    </source>
</evidence>
<dbReference type="Proteomes" id="UP000829992">
    <property type="component" value="Chromosome"/>
</dbReference>